<dbReference type="Gene3D" id="3.90.1720.30">
    <property type="entry name" value="PPPDE domains"/>
    <property type="match status" value="1"/>
</dbReference>
<keyword evidence="3" id="KW-0378">Hydrolase</keyword>
<dbReference type="InterPro" id="IPR042266">
    <property type="entry name" value="PPPDE_sf"/>
</dbReference>
<keyword evidence="6" id="KW-1185">Reference proteome</keyword>
<comment type="caution">
    <text evidence="5">The sequence shown here is derived from an EMBL/GenBank/DDBJ whole genome shotgun (WGS) entry which is preliminary data.</text>
</comment>
<dbReference type="PROSITE" id="PS51858">
    <property type="entry name" value="PPPDE"/>
    <property type="match status" value="1"/>
</dbReference>
<protein>
    <recommendedName>
        <fullName evidence="4">PPPDE domain-containing protein</fullName>
    </recommendedName>
</protein>
<dbReference type="GO" id="GO:0008233">
    <property type="term" value="F:peptidase activity"/>
    <property type="evidence" value="ECO:0007669"/>
    <property type="project" value="UniProtKB-KW"/>
</dbReference>
<evidence type="ECO:0000256" key="1">
    <source>
        <dbReference type="ARBA" id="ARBA00008140"/>
    </source>
</evidence>
<proteinExistence type="inferred from homology"/>
<keyword evidence="2" id="KW-0645">Protease</keyword>
<organism evidence="5 6">
    <name type="scientific">Pocillopora meandrina</name>
    <dbReference type="NCBI Taxonomy" id="46732"/>
    <lineage>
        <taxon>Eukaryota</taxon>
        <taxon>Metazoa</taxon>
        <taxon>Cnidaria</taxon>
        <taxon>Anthozoa</taxon>
        <taxon>Hexacorallia</taxon>
        <taxon>Scleractinia</taxon>
        <taxon>Astrocoeniina</taxon>
        <taxon>Pocilloporidae</taxon>
        <taxon>Pocillopora</taxon>
    </lineage>
</organism>
<sequence length="51" mass="5967">MAKFPVKLYVYDLSRGMERQLSPFILGKQIHGIWHTGLVCYGKEFFMAVME</sequence>
<evidence type="ECO:0000256" key="2">
    <source>
        <dbReference type="ARBA" id="ARBA00022670"/>
    </source>
</evidence>
<reference evidence="5 6" key="1">
    <citation type="submission" date="2022-05" db="EMBL/GenBank/DDBJ databases">
        <authorList>
            <consortium name="Genoscope - CEA"/>
            <person name="William W."/>
        </authorList>
    </citation>
    <scope>NUCLEOTIDE SEQUENCE [LARGE SCALE GENOMIC DNA]</scope>
</reference>
<comment type="similarity">
    <text evidence="1">Belongs to the DeSI family.</text>
</comment>
<feature type="domain" description="PPPDE" evidence="4">
    <location>
        <begin position="4"/>
        <end position="51"/>
    </location>
</feature>
<dbReference type="GO" id="GO:0006508">
    <property type="term" value="P:proteolysis"/>
    <property type="evidence" value="ECO:0007669"/>
    <property type="project" value="UniProtKB-KW"/>
</dbReference>
<evidence type="ECO:0000256" key="3">
    <source>
        <dbReference type="ARBA" id="ARBA00022801"/>
    </source>
</evidence>
<accession>A0AAU9X5Z7</accession>
<dbReference type="InterPro" id="IPR008580">
    <property type="entry name" value="PPPDE_dom"/>
</dbReference>
<dbReference type="Pfam" id="PF05903">
    <property type="entry name" value="Peptidase_C97"/>
    <property type="match status" value="1"/>
</dbReference>
<name>A0AAU9X5Z7_9CNID</name>
<dbReference type="EMBL" id="CALNXJ010000031">
    <property type="protein sequence ID" value="CAH3137665.1"/>
    <property type="molecule type" value="Genomic_DNA"/>
</dbReference>
<evidence type="ECO:0000259" key="4">
    <source>
        <dbReference type="PROSITE" id="PS51858"/>
    </source>
</evidence>
<evidence type="ECO:0000313" key="6">
    <source>
        <dbReference type="Proteomes" id="UP001159428"/>
    </source>
</evidence>
<gene>
    <name evidence="5" type="ORF">PMEA_00018206</name>
</gene>
<evidence type="ECO:0000313" key="5">
    <source>
        <dbReference type="EMBL" id="CAH3137665.1"/>
    </source>
</evidence>
<dbReference type="Proteomes" id="UP001159428">
    <property type="component" value="Unassembled WGS sequence"/>
</dbReference>
<dbReference type="AlphaFoldDB" id="A0AAU9X5Z7"/>